<accession>A0A318EDZ9</accession>
<reference evidence="11 12" key="1">
    <citation type="submission" date="2018-04" db="EMBL/GenBank/DDBJ databases">
        <title>Genomic Encyclopedia of Type Strains, Phase IV (KMG-IV): sequencing the most valuable type-strain genomes for metagenomic binning, comparative biology and taxonomic classification.</title>
        <authorList>
            <person name="Goeker M."/>
        </authorList>
    </citation>
    <scope>NUCLEOTIDE SEQUENCE [LARGE SCALE GENOMIC DNA]</scope>
    <source>
        <strain evidence="11 12">DSM 104150</strain>
    </source>
</reference>
<keyword evidence="7 8" id="KW-0998">Cell outer membrane</keyword>
<feature type="domain" description="POTRA" evidence="10">
    <location>
        <begin position="98"/>
        <end position="178"/>
    </location>
</feature>
<proteinExistence type="inferred from homology"/>
<keyword evidence="3 8" id="KW-0812">Transmembrane</keyword>
<keyword evidence="5 8" id="KW-0677">Repeat</keyword>
<feature type="domain" description="POTRA" evidence="10">
    <location>
        <begin position="352"/>
        <end position="426"/>
    </location>
</feature>
<evidence type="ECO:0000256" key="6">
    <source>
        <dbReference type="ARBA" id="ARBA00023136"/>
    </source>
</evidence>
<dbReference type="AlphaFoldDB" id="A0A318EDZ9"/>
<dbReference type="HAMAP" id="MF_01430">
    <property type="entry name" value="OM_assembly_BamA"/>
    <property type="match status" value="1"/>
</dbReference>
<name>A0A318EDZ9_9GAMM</name>
<evidence type="ECO:0000313" key="11">
    <source>
        <dbReference type="EMBL" id="PXV68443.1"/>
    </source>
</evidence>
<dbReference type="PANTHER" id="PTHR12815">
    <property type="entry name" value="SORTING AND ASSEMBLY MACHINERY SAMM50 PROTEIN FAMILY MEMBER"/>
    <property type="match status" value="1"/>
</dbReference>
<evidence type="ECO:0000256" key="9">
    <source>
        <dbReference type="NCBIfam" id="TIGR03303"/>
    </source>
</evidence>
<comment type="function">
    <text evidence="8">Part of the outer membrane protein assembly complex, which is involved in assembly and insertion of beta-barrel proteins into the outer membrane.</text>
</comment>
<gene>
    <name evidence="8" type="primary">bamA</name>
    <name evidence="11" type="ORF">C8D93_104141</name>
</gene>
<feature type="signal peptide" evidence="8">
    <location>
        <begin position="1"/>
        <end position="26"/>
    </location>
</feature>
<keyword evidence="6 8" id="KW-0472">Membrane</keyword>
<feature type="domain" description="POTRA" evidence="10">
    <location>
        <begin position="30"/>
        <end position="97"/>
    </location>
</feature>
<dbReference type="PIRSF" id="PIRSF006076">
    <property type="entry name" value="OM_assembly_OMP85"/>
    <property type="match status" value="1"/>
</dbReference>
<dbReference type="InterPro" id="IPR034746">
    <property type="entry name" value="POTRA"/>
</dbReference>
<keyword evidence="12" id="KW-1185">Reference proteome</keyword>
<evidence type="ECO:0000313" key="12">
    <source>
        <dbReference type="Proteomes" id="UP000248330"/>
    </source>
</evidence>
<evidence type="ECO:0000259" key="10">
    <source>
        <dbReference type="PROSITE" id="PS51779"/>
    </source>
</evidence>
<evidence type="ECO:0000256" key="5">
    <source>
        <dbReference type="ARBA" id="ARBA00022737"/>
    </source>
</evidence>
<dbReference type="Pfam" id="PF07244">
    <property type="entry name" value="POTRA"/>
    <property type="match status" value="4"/>
</dbReference>
<protein>
    <recommendedName>
        <fullName evidence="8 9">Outer membrane protein assembly factor BamA</fullName>
    </recommendedName>
</protein>
<dbReference type="Gene3D" id="2.40.160.50">
    <property type="entry name" value="membrane protein fhac: a member of the omp85/tpsb transporter family"/>
    <property type="match status" value="1"/>
</dbReference>
<dbReference type="GO" id="GO:1990063">
    <property type="term" value="C:Bam protein complex"/>
    <property type="evidence" value="ECO:0007669"/>
    <property type="project" value="TreeGrafter"/>
</dbReference>
<dbReference type="InterPro" id="IPR039910">
    <property type="entry name" value="D15-like"/>
</dbReference>
<dbReference type="GO" id="GO:0043165">
    <property type="term" value="P:Gram-negative-bacterium-type cell outer membrane assembly"/>
    <property type="evidence" value="ECO:0007669"/>
    <property type="project" value="UniProtKB-UniRule"/>
</dbReference>
<comment type="similarity">
    <text evidence="8">Belongs to the BamA family.</text>
</comment>
<evidence type="ECO:0000256" key="2">
    <source>
        <dbReference type="ARBA" id="ARBA00022452"/>
    </source>
</evidence>
<dbReference type="InterPro" id="IPR023707">
    <property type="entry name" value="OM_assembly_BamA"/>
</dbReference>
<dbReference type="Pfam" id="PF01103">
    <property type="entry name" value="Omp85"/>
    <property type="match status" value="1"/>
</dbReference>
<feature type="chain" id="PRO_5016472584" description="Outer membrane protein assembly factor BamA" evidence="8">
    <location>
        <begin position="27"/>
        <end position="767"/>
    </location>
</feature>
<evidence type="ECO:0000256" key="4">
    <source>
        <dbReference type="ARBA" id="ARBA00022729"/>
    </source>
</evidence>
<dbReference type="PANTHER" id="PTHR12815:SF23">
    <property type="entry name" value="OUTER MEMBRANE PROTEIN ASSEMBLY FACTOR BAMA"/>
    <property type="match status" value="1"/>
</dbReference>
<evidence type="ECO:0000256" key="3">
    <source>
        <dbReference type="ARBA" id="ARBA00022692"/>
    </source>
</evidence>
<comment type="subcellular location">
    <subcellularLocation>
        <location evidence="8">Cell outer membrane</location>
    </subcellularLocation>
    <subcellularLocation>
        <location evidence="1">Membrane</location>
    </subcellularLocation>
</comment>
<dbReference type="NCBIfam" id="TIGR03303">
    <property type="entry name" value="OM_YaeT"/>
    <property type="match status" value="1"/>
</dbReference>
<organism evidence="11 12">
    <name type="scientific">Sinimarinibacterium flocculans</name>
    <dbReference type="NCBI Taxonomy" id="985250"/>
    <lineage>
        <taxon>Bacteria</taxon>
        <taxon>Pseudomonadati</taxon>
        <taxon>Pseudomonadota</taxon>
        <taxon>Gammaproteobacteria</taxon>
        <taxon>Nevskiales</taxon>
        <taxon>Nevskiaceae</taxon>
        <taxon>Sinimarinibacterium</taxon>
    </lineage>
</organism>
<dbReference type="PROSITE" id="PS51779">
    <property type="entry name" value="POTRA"/>
    <property type="match status" value="5"/>
</dbReference>
<evidence type="ECO:0000256" key="8">
    <source>
        <dbReference type="HAMAP-Rule" id="MF_01430"/>
    </source>
</evidence>
<dbReference type="RefSeq" id="WP_245903866.1">
    <property type="nucleotide sequence ID" value="NZ_CAKZQT010000022.1"/>
</dbReference>
<feature type="domain" description="POTRA" evidence="10">
    <location>
        <begin position="271"/>
        <end position="349"/>
    </location>
</feature>
<dbReference type="InterPro" id="IPR000184">
    <property type="entry name" value="Bac_surfAg_D15"/>
</dbReference>
<comment type="caution">
    <text evidence="11">The sequence shown here is derived from an EMBL/GenBank/DDBJ whole genome shotgun (WGS) entry which is preliminary data.</text>
</comment>
<keyword evidence="2 8" id="KW-1134">Transmembrane beta strand</keyword>
<dbReference type="EMBL" id="QICN01000004">
    <property type="protein sequence ID" value="PXV68443.1"/>
    <property type="molecule type" value="Genomic_DNA"/>
</dbReference>
<evidence type="ECO:0000256" key="7">
    <source>
        <dbReference type="ARBA" id="ARBA00023237"/>
    </source>
</evidence>
<dbReference type="InterPro" id="IPR010827">
    <property type="entry name" value="BamA/TamA_POTRA"/>
</dbReference>
<dbReference type="GO" id="GO:0051205">
    <property type="term" value="P:protein insertion into membrane"/>
    <property type="evidence" value="ECO:0007669"/>
    <property type="project" value="UniProtKB-UniRule"/>
</dbReference>
<keyword evidence="4 8" id="KW-0732">Signal</keyword>
<evidence type="ECO:0000256" key="1">
    <source>
        <dbReference type="ARBA" id="ARBA00004370"/>
    </source>
</evidence>
<sequence precursor="true">MRAIKFPKTAIACAVAAAALTGRAYAFESFQIRDIRAEGLQRLEIGTVLTYLPLAVGDELNTATSRQAIRALYGSGLFQDVQFEREGGTLIIRVQERPAITKFEIDGNDKVGGDEVDESLKNLGLAEGELFRRDLLDQVEQELRRQYYANGYYDVEIESQVNEEPNNRVSLKIEVTEGKVTKISDVNILGNSVFDDETLLEQFELKATNWMPFQRSDRYSKQKLGGDLEKLQAWYQDRGYLKFNVRSVQVALTPEKESIYVTVNVEEGEIYTVKDRRFSGETILNDRFLEALTSTRSGDTFSRKQATDSADRIEAALSDIGYAFAEVTPIPEIDEDKREVSINYFIEPGKRAYVRRINFVGNVGTNDETLRREMRQLEAAPFSKSAVERSRVRLARLPYMEEAEVETQPVPGTDDLVDIVFRVKERPPGSVQFGVGYSGAAGFLVTGQVTHTNFLGTGNRIDASIENNTIARAINLGWTDPYFTEDGISQTISLFYRESESVIRFSSGFNSNILGANLTYGIPLSEFVALRAGFGFEEVALETFPGTTSDEVLEFVVRNGTRFSTYQLRTGISYDSRNRTFFATRGALHSLSVDLAVPGSDIEYFNASYRGQFYVPLPFDFVMQFDSAIGYVDGYGDKSDVPPYENFFAGGPRTVRGYRDGSLGPLDTPFLNPFGGKLRTTLQSELIIPLPIESDGRSTRLYGFFDIGNVFAEPGDFEFTELRQSAGLGFSWFTPFLGLLEMSYAFPLNEEIGDRTDRFQITFGSGF</sequence>
<comment type="subunit">
    <text evidence="8">Part of the Bam complex.</text>
</comment>
<feature type="domain" description="POTRA" evidence="10">
    <location>
        <begin position="181"/>
        <end position="268"/>
    </location>
</feature>
<dbReference type="Gene3D" id="3.10.20.310">
    <property type="entry name" value="membrane protein fhac"/>
    <property type="match status" value="5"/>
</dbReference>
<dbReference type="Proteomes" id="UP000248330">
    <property type="component" value="Unassembled WGS sequence"/>
</dbReference>